<dbReference type="PROSITE" id="PS51186">
    <property type="entry name" value="GNAT"/>
    <property type="match status" value="1"/>
</dbReference>
<dbReference type="HOGENOM" id="CLU_097601_0_0_1"/>
<dbReference type="Proteomes" id="UP000030104">
    <property type="component" value="Unassembled WGS sequence"/>
</dbReference>
<dbReference type="InterPro" id="IPR016181">
    <property type="entry name" value="Acyl_CoA_acyltransferase"/>
</dbReference>
<keyword evidence="4" id="KW-1185">Reference proteome</keyword>
<dbReference type="OrthoDB" id="512662at2759"/>
<evidence type="ECO:0000256" key="1">
    <source>
        <dbReference type="SAM" id="MobiDB-lite"/>
    </source>
</evidence>
<evidence type="ECO:0000313" key="4">
    <source>
        <dbReference type="Proteomes" id="UP000030104"/>
    </source>
</evidence>
<protein>
    <submittedName>
        <fullName evidence="3">Acyl-CoA N-acyltransferase</fullName>
    </submittedName>
</protein>
<proteinExistence type="predicted"/>
<dbReference type="PANTHER" id="PTHR42791">
    <property type="entry name" value="GNAT FAMILY ACETYLTRANSFERASE"/>
    <property type="match status" value="1"/>
</dbReference>
<feature type="domain" description="N-acetyltransferase" evidence="2">
    <location>
        <begin position="201"/>
        <end position="288"/>
    </location>
</feature>
<dbReference type="OMA" id="WQYRRVQ"/>
<name>A0A0A2LB76_PENIT</name>
<dbReference type="PANTHER" id="PTHR42791:SF1">
    <property type="entry name" value="N-ACETYLTRANSFERASE DOMAIN-CONTAINING PROTEIN"/>
    <property type="match status" value="1"/>
</dbReference>
<gene>
    <name evidence="3" type="ORF">PITC_073280</name>
</gene>
<comment type="caution">
    <text evidence="3">The sequence shown here is derived from an EMBL/GenBank/DDBJ whole genome shotgun (WGS) entry which is preliminary data.</text>
</comment>
<organism evidence="3 4">
    <name type="scientific">Penicillium italicum</name>
    <name type="common">Blue mold</name>
    <dbReference type="NCBI Taxonomy" id="40296"/>
    <lineage>
        <taxon>Eukaryota</taxon>
        <taxon>Fungi</taxon>
        <taxon>Dikarya</taxon>
        <taxon>Ascomycota</taxon>
        <taxon>Pezizomycotina</taxon>
        <taxon>Eurotiomycetes</taxon>
        <taxon>Eurotiomycetidae</taxon>
        <taxon>Eurotiales</taxon>
        <taxon>Aspergillaceae</taxon>
        <taxon>Penicillium</taxon>
    </lineage>
</organism>
<feature type="region of interest" description="Disordered" evidence="1">
    <location>
        <begin position="104"/>
        <end position="135"/>
    </location>
</feature>
<dbReference type="SUPFAM" id="SSF55729">
    <property type="entry name" value="Acyl-CoA N-acyltransferases (Nat)"/>
    <property type="match status" value="1"/>
</dbReference>
<dbReference type="Pfam" id="PF13508">
    <property type="entry name" value="Acetyltransf_7"/>
    <property type="match status" value="1"/>
</dbReference>
<keyword evidence="3" id="KW-0012">Acyltransferase</keyword>
<keyword evidence="3" id="KW-0808">Transferase</keyword>
<evidence type="ECO:0000259" key="2">
    <source>
        <dbReference type="PROSITE" id="PS51186"/>
    </source>
</evidence>
<dbReference type="Gene3D" id="3.40.630.30">
    <property type="match status" value="1"/>
</dbReference>
<dbReference type="GO" id="GO:0016747">
    <property type="term" value="F:acyltransferase activity, transferring groups other than amino-acyl groups"/>
    <property type="evidence" value="ECO:0007669"/>
    <property type="project" value="InterPro"/>
</dbReference>
<dbReference type="InterPro" id="IPR052523">
    <property type="entry name" value="Trichothecene_AcTrans"/>
</dbReference>
<dbReference type="CDD" id="cd04301">
    <property type="entry name" value="NAT_SF"/>
    <property type="match status" value="1"/>
</dbReference>
<feature type="compositionally biased region" description="Acidic residues" evidence="1">
    <location>
        <begin position="124"/>
        <end position="135"/>
    </location>
</feature>
<accession>A0A0A2LB76</accession>
<reference evidence="3 4" key="1">
    <citation type="journal article" date="2015" name="Mol. Plant Microbe Interact.">
        <title>Genome, transcriptome, and functional analyses of Penicillium expansum provide new insights into secondary metabolism and pathogenicity.</title>
        <authorList>
            <person name="Ballester A.R."/>
            <person name="Marcet-Houben M."/>
            <person name="Levin E."/>
            <person name="Sela N."/>
            <person name="Selma-Lazaro C."/>
            <person name="Carmona L."/>
            <person name="Wisniewski M."/>
            <person name="Droby S."/>
            <person name="Gonzalez-Candelas L."/>
            <person name="Gabaldon T."/>
        </authorList>
    </citation>
    <scope>NUCLEOTIDE SEQUENCE [LARGE SCALE GENOMIC DNA]</scope>
    <source>
        <strain evidence="3 4">PHI-1</strain>
    </source>
</reference>
<dbReference type="AlphaFoldDB" id="A0A0A2LB76"/>
<evidence type="ECO:0000313" key="3">
    <source>
        <dbReference type="EMBL" id="KGO76446.1"/>
    </source>
</evidence>
<dbReference type="PhylomeDB" id="A0A0A2LB76"/>
<dbReference type="EMBL" id="JQGA01000261">
    <property type="protein sequence ID" value="KGO76446.1"/>
    <property type="molecule type" value="Genomic_DNA"/>
</dbReference>
<dbReference type="InterPro" id="IPR000182">
    <property type="entry name" value="GNAT_dom"/>
</dbReference>
<sequence>MSAKAPVKVDLIPVHKGIKSLLLSVSSLEPEYFCEKCLIPAIARTVHLAFSSDPLIQWLRPNAAPWAEQDTGIWSWQYRRIQRIMFGGEVFKLPNVKQMAEDYPKNGRNKLSKDSQISAVAGSPEEEPGTSIPEDDDAGAVVFLFPPPGRKPWSLSRLWLGFKWWLLELLTPAKDSGVKDKRVQMFLDGHEASSKLLRAKYSQPKLWYLEVIAVHPSLQSRGLGGGVMRWILEHVHDDPLYLECTREENVKFYESFGFRVAEEVELVDGASQTGEHVFKHWVMVHPGKSTL</sequence>